<dbReference type="PANTHER" id="PTHR43280">
    <property type="entry name" value="ARAC-FAMILY TRANSCRIPTIONAL REGULATOR"/>
    <property type="match status" value="1"/>
</dbReference>
<keyword evidence="1" id="KW-0805">Transcription regulation</keyword>
<dbReference type="SUPFAM" id="SSF46689">
    <property type="entry name" value="Homeodomain-like"/>
    <property type="match status" value="1"/>
</dbReference>
<dbReference type="InterPro" id="IPR003313">
    <property type="entry name" value="AraC-bd"/>
</dbReference>
<dbReference type="InterPro" id="IPR018060">
    <property type="entry name" value="HTH_AraC"/>
</dbReference>
<keyword evidence="2" id="KW-0238">DNA-binding</keyword>
<dbReference type="GO" id="GO:0003700">
    <property type="term" value="F:DNA-binding transcription factor activity"/>
    <property type="evidence" value="ECO:0007669"/>
    <property type="project" value="InterPro"/>
</dbReference>
<evidence type="ECO:0000313" key="5">
    <source>
        <dbReference type="EMBL" id="MCU7379690.1"/>
    </source>
</evidence>
<dbReference type="Pfam" id="PF02311">
    <property type="entry name" value="AraC_binding"/>
    <property type="match status" value="1"/>
</dbReference>
<accession>A0A9J6QTQ9</accession>
<dbReference type="SUPFAM" id="SSF51182">
    <property type="entry name" value="RmlC-like cupins"/>
    <property type="match status" value="1"/>
</dbReference>
<dbReference type="InterPro" id="IPR018062">
    <property type="entry name" value="HTH_AraC-typ_CS"/>
</dbReference>
<dbReference type="SMART" id="SM00342">
    <property type="entry name" value="HTH_ARAC"/>
    <property type="match status" value="1"/>
</dbReference>
<dbReference type="EMBL" id="JAOSHN010000006">
    <property type="protein sequence ID" value="MCU7379690.1"/>
    <property type="molecule type" value="Genomic_DNA"/>
</dbReference>
<evidence type="ECO:0000256" key="3">
    <source>
        <dbReference type="ARBA" id="ARBA00023163"/>
    </source>
</evidence>
<dbReference type="Pfam" id="PF12833">
    <property type="entry name" value="HTH_18"/>
    <property type="match status" value="1"/>
</dbReference>
<evidence type="ECO:0000313" key="6">
    <source>
        <dbReference type="Proteomes" id="UP001065549"/>
    </source>
</evidence>
<proteinExistence type="predicted"/>
<evidence type="ECO:0000259" key="4">
    <source>
        <dbReference type="PROSITE" id="PS01124"/>
    </source>
</evidence>
<dbReference type="RefSeq" id="WP_227755471.1">
    <property type="nucleotide sequence ID" value="NZ_JAJAGH010000013.1"/>
</dbReference>
<reference evidence="5" key="1">
    <citation type="submission" date="2022-09" db="EMBL/GenBank/DDBJ databases">
        <title>Culturomic study of gut microbiota in children with autism spectrum disorder.</title>
        <authorList>
            <person name="Efimov B.A."/>
            <person name="Chaplin A.V."/>
            <person name="Sokolova S.R."/>
            <person name="Pikina A.P."/>
            <person name="Korzhanova M."/>
            <person name="Belova V."/>
            <person name="Korostin D."/>
        </authorList>
    </citation>
    <scope>NUCLEOTIDE SEQUENCE</scope>
    <source>
        <strain evidence="5">ASD5510</strain>
    </source>
</reference>
<protein>
    <submittedName>
        <fullName evidence="5">AraC family transcriptional regulator</fullName>
    </submittedName>
</protein>
<dbReference type="PROSITE" id="PS01124">
    <property type="entry name" value="HTH_ARAC_FAMILY_2"/>
    <property type="match status" value="1"/>
</dbReference>
<dbReference type="InterPro" id="IPR011051">
    <property type="entry name" value="RmlC_Cupin_sf"/>
</dbReference>
<dbReference type="InterPro" id="IPR014710">
    <property type="entry name" value="RmlC-like_jellyroll"/>
</dbReference>
<keyword evidence="3" id="KW-0804">Transcription</keyword>
<dbReference type="Gene3D" id="2.60.120.10">
    <property type="entry name" value="Jelly Rolls"/>
    <property type="match status" value="1"/>
</dbReference>
<dbReference type="InterPro" id="IPR009057">
    <property type="entry name" value="Homeodomain-like_sf"/>
</dbReference>
<name>A0A9J6QTQ9_9FIRM</name>
<sequence>MHTANTVPDFIKDTPVAISIYSITQEACHYHEGFLEIIYCFKGNAVIHIAYEDIPLTDGDIISCDPHDIHSLQSSENNLFVSFYFDLRHPIFNNPDLPYMFFVCERYVLRKEKQDEMQNLKHLLLTMLYFYCFPHEKVSQRETFCNLALKIMDIMLEHFHFFNYVANTLDYSQEAKQRYEKVMVLTNQRYSEKLTITKIGAQLHLNSNYLSHFFKKTSFVGYSSYLNFVRIYHSEVLLLDSIRNISDISYTVGYSDPKFYYRSFKKWYGCTPLQHRTFFKKIEERSQENQFYDPKEISAQLEHYISYYFATLHIPEFWNVPFVLFRNVPLV</sequence>
<dbReference type="Gene3D" id="1.10.10.60">
    <property type="entry name" value="Homeodomain-like"/>
    <property type="match status" value="2"/>
</dbReference>
<evidence type="ECO:0000256" key="1">
    <source>
        <dbReference type="ARBA" id="ARBA00023015"/>
    </source>
</evidence>
<dbReference type="CDD" id="cd02208">
    <property type="entry name" value="cupin_RmlC-like"/>
    <property type="match status" value="1"/>
</dbReference>
<comment type="caution">
    <text evidence="5">The sequence shown here is derived from an EMBL/GenBank/DDBJ whole genome shotgun (WGS) entry which is preliminary data.</text>
</comment>
<dbReference type="PANTHER" id="PTHR43280:SF34">
    <property type="entry name" value="ARAC-FAMILY TRANSCRIPTIONAL REGULATOR"/>
    <property type="match status" value="1"/>
</dbReference>
<dbReference type="Proteomes" id="UP001065549">
    <property type="component" value="Unassembled WGS sequence"/>
</dbReference>
<organism evidence="5 6">
    <name type="scientific">Hominibacterium faecale</name>
    <dbReference type="NCBI Taxonomy" id="2839743"/>
    <lineage>
        <taxon>Bacteria</taxon>
        <taxon>Bacillati</taxon>
        <taxon>Bacillota</taxon>
        <taxon>Clostridia</taxon>
        <taxon>Peptostreptococcales</taxon>
        <taxon>Anaerovoracaceae</taxon>
        <taxon>Hominibacterium</taxon>
    </lineage>
</organism>
<gene>
    <name evidence="5" type="ORF">OBO34_15195</name>
</gene>
<dbReference type="GO" id="GO:0043565">
    <property type="term" value="F:sequence-specific DNA binding"/>
    <property type="evidence" value="ECO:0007669"/>
    <property type="project" value="InterPro"/>
</dbReference>
<feature type="domain" description="HTH araC/xylS-type" evidence="4">
    <location>
        <begin position="180"/>
        <end position="278"/>
    </location>
</feature>
<keyword evidence="6" id="KW-1185">Reference proteome</keyword>
<dbReference type="PROSITE" id="PS00041">
    <property type="entry name" value="HTH_ARAC_FAMILY_1"/>
    <property type="match status" value="1"/>
</dbReference>
<evidence type="ECO:0000256" key="2">
    <source>
        <dbReference type="ARBA" id="ARBA00023125"/>
    </source>
</evidence>
<dbReference type="AlphaFoldDB" id="A0A9J6QTQ9"/>